<dbReference type="GO" id="GO:0065002">
    <property type="term" value="P:intracellular protein transmembrane transport"/>
    <property type="evidence" value="ECO:0007669"/>
    <property type="project" value="UniProtKB-UniRule"/>
</dbReference>
<dbReference type="FunFam" id="1.20.1640.10:FF:000004">
    <property type="entry name" value="Protein translocase subunit SecD"/>
    <property type="match status" value="1"/>
</dbReference>
<evidence type="ECO:0000259" key="13">
    <source>
        <dbReference type="Pfam" id="PF21760"/>
    </source>
</evidence>
<evidence type="ECO:0000256" key="4">
    <source>
        <dbReference type="ARBA" id="ARBA00022692"/>
    </source>
</evidence>
<evidence type="ECO:0000256" key="7">
    <source>
        <dbReference type="ARBA" id="ARBA00023010"/>
    </source>
</evidence>
<dbReference type="PANTHER" id="PTHR30081:SF1">
    <property type="entry name" value="PROTEIN TRANSLOCASE SUBUNIT SECD"/>
    <property type="match status" value="1"/>
</dbReference>
<comment type="subunit">
    <text evidence="9">Forms a complex with SecF. Part of the essential Sec protein translocation apparatus which comprises SecA, SecYEG and auxiliary proteins SecDF-YajC and YidC.</text>
</comment>
<dbReference type="InterPro" id="IPR048631">
    <property type="entry name" value="SecD_1st"/>
</dbReference>
<dbReference type="GO" id="GO:0043952">
    <property type="term" value="P:protein transport by the Sec complex"/>
    <property type="evidence" value="ECO:0007669"/>
    <property type="project" value="UniProtKB-UniRule"/>
</dbReference>
<evidence type="ECO:0000259" key="14">
    <source>
        <dbReference type="Pfam" id="PF22599"/>
    </source>
</evidence>
<comment type="similarity">
    <text evidence="9">Belongs to the SecD/SecF family. SecD subfamily.</text>
</comment>
<name>A0A3N6MKC7_9BURK</name>
<evidence type="ECO:0000256" key="3">
    <source>
        <dbReference type="ARBA" id="ARBA00022475"/>
    </source>
</evidence>
<feature type="transmembrane region" description="Helical" evidence="9">
    <location>
        <begin position="544"/>
        <end position="566"/>
    </location>
</feature>
<feature type="domain" description="Protein export membrane protein SecD/SecF C-terminal" evidence="11">
    <location>
        <begin position="429"/>
        <end position="599"/>
    </location>
</feature>
<comment type="caution">
    <text evidence="9">Lacks conserved residue(s) required for the propagation of feature annotation.</text>
</comment>
<comment type="function">
    <text evidence="9">Part of the Sec protein translocase complex. Interacts with the SecYEG preprotein conducting channel. SecDF uses the proton motive force (PMF) to complete protein translocation after the ATP-dependent function of SecA.</text>
</comment>
<evidence type="ECO:0000256" key="6">
    <source>
        <dbReference type="ARBA" id="ARBA00022989"/>
    </source>
</evidence>
<dbReference type="InterPro" id="IPR022813">
    <property type="entry name" value="SecD/SecF_arch_bac"/>
</dbReference>
<keyword evidence="2 9" id="KW-0813">Transport</keyword>
<dbReference type="Pfam" id="PF21760">
    <property type="entry name" value="SecD_1st"/>
    <property type="match status" value="1"/>
</dbReference>
<protein>
    <recommendedName>
        <fullName evidence="9">Protein translocase subunit SecD</fullName>
    </recommendedName>
</protein>
<evidence type="ECO:0000259" key="12">
    <source>
        <dbReference type="Pfam" id="PF13721"/>
    </source>
</evidence>
<feature type="domain" description="SecDF P1 head subdomain" evidence="14">
    <location>
        <begin position="316"/>
        <end position="427"/>
    </location>
</feature>
<feature type="region of interest" description="Disordered" evidence="10">
    <location>
        <begin position="647"/>
        <end position="688"/>
    </location>
</feature>
<dbReference type="HAMAP" id="MF_01463_B">
    <property type="entry name" value="SecD_B"/>
    <property type="match status" value="1"/>
</dbReference>
<feature type="domain" description="Protein translocase subunit SecDF P1" evidence="13">
    <location>
        <begin position="239"/>
        <end position="297"/>
    </location>
</feature>
<dbReference type="FunFam" id="3.30.70.3400:FF:000003">
    <property type="entry name" value="Preprotein translocase subunit SecD"/>
    <property type="match status" value="1"/>
</dbReference>
<dbReference type="OrthoDB" id="9805019at2"/>
<evidence type="ECO:0000256" key="9">
    <source>
        <dbReference type="HAMAP-Rule" id="MF_01463"/>
    </source>
</evidence>
<dbReference type="InterPro" id="IPR027398">
    <property type="entry name" value="SecD-TM"/>
</dbReference>
<keyword evidence="7 9" id="KW-0811">Translocation</keyword>
<dbReference type="Gene3D" id="1.20.1640.10">
    <property type="entry name" value="Multidrug efflux transporter AcrB transmembrane domain"/>
    <property type="match status" value="1"/>
</dbReference>
<keyword evidence="8 9" id="KW-0472">Membrane</keyword>
<keyword evidence="16" id="KW-1185">Reference proteome</keyword>
<accession>A0A3N6MKC7</accession>
<dbReference type="Gene3D" id="3.30.1360.200">
    <property type="match status" value="1"/>
</dbReference>
<dbReference type="NCBIfam" id="TIGR00916">
    <property type="entry name" value="2A0604s01"/>
    <property type="match status" value="1"/>
</dbReference>
<feature type="compositionally biased region" description="Gly residues" evidence="10">
    <location>
        <begin position="679"/>
        <end position="688"/>
    </location>
</feature>
<reference evidence="15 16" key="1">
    <citation type="submission" date="2018-11" db="EMBL/GenBank/DDBJ databases">
        <title>Paraburkholderia sp. DHOA04, isolated from soil.</title>
        <authorList>
            <person name="Gao Z.-H."/>
            <person name="Qiu L.-H."/>
            <person name="Fu J.-C."/>
        </authorList>
    </citation>
    <scope>NUCLEOTIDE SEQUENCE [LARGE SCALE GENOMIC DNA]</scope>
    <source>
        <strain evidence="15 16">DHOA04</strain>
    </source>
</reference>
<dbReference type="Pfam" id="PF13721">
    <property type="entry name" value="SecD-TM1"/>
    <property type="match status" value="1"/>
</dbReference>
<organism evidence="15 16">
    <name type="scientific">Paraburkholderia dinghuensis</name>
    <dbReference type="NCBI Taxonomy" id="2305225"/>
    <lineage>
        <taxon>Bacteria</taxon>
        <taxon>Pseudomonadati</taxon>
        <taxon>Pseudomonadota</taxon>
        <taxon>Betaproteobacteria</taxon>
        <taxon>Burkholderiales</taxon>
        <taxon>Burkholderiaceae</taxon>
        <taxon>Paraburkholderia</taxon>
    </lineage>
</organism>
<evidence type="ECO:0000256" key="1">
    <source>
        <dbReference type="ARBA" id="ARBA00004651"/>
    </source>
</evidence>
<dbReference type="Proteomes" id="UP000272778">
    <property type="component" value="Unassembled WGS sequence"/>
</dbReference>
<dbReference type="InterPro" id="IPR022646">
    <property type="entry name" value="SecD/SecF_CS"/>
</dbReference>
<dbReference type="Pfam" id="PF22599">
    <property type="entry name" value="SecDF_P1_head"/>
    <property type="match status" value="1"/>
</dbReference>
<evidence type="ECO:0000256" key="10">
    <source>
        <dbReference type="SAM" id="MobiDB-lite"/>
    </source>
</evidence>
<evidence type="ECO:0000313" key="15">
    <source>
        <dbReference type="EMBL" id="RQH04234.1"/>
    </source>
</evidence>
<dbReference type="SUPFAM" id="SSF82866">
    <property type="entry name" value="Multidrug efflux transporter AcrB transmembrane domain"/>
    <property type="match status" value="1"/>
</dbReference>
<dbReference type="Pfam" id="PF02355">
    <property type="entry name" value="SecD_SecF_C"/>
    <property type="match status" value="1"/>
</dbReference>
<dbReference type="AlphaFoldDB" id="A0A3N6MKC7"/>
<feature type="transmembrane region" description="Helical" evidence="9">
    <location>
        <begin position="453"/>
        <end position="477"/>
    </location>
</feature>
<dbReference type="InterPro" id="IPR048634">
    <property type="entry name" value="SecD_SecF_C"/>
</dbReference>
<keyword evidence="5 9" id="KW-0653">Protein transport</keyword>
<feature type="transmembrane region" description="Helical" evidence="9">
    <location>
        <begin position="483"/>
        <end position="513"/>
    </location>
</feature>
<keyword evidence="4 9" id="KW-0812">Transmembrane</keyword>
<evidence type="ECO:0000256" key="2">
    <source>
        <dbReference type="ARBA" id="ARBA00022448"/>
    </source>
</evidence>
<dbReference type="InterPro" id="IPR005791">
    <property type="entry name" value="SecD"/>
</dbReference>
<evidence type="ECO:0000256" key="5">
    <source>
        <dbReference type="ARBA" id="ARBA00022927"/>
    </source>
</evidence>
<dbReference type="InterPro" id="IPR054384">
    <property type="entry name" value="SecDF_P1_head"/>
</dbReference>
<proteinExistence type="inferred from homology"/>
<dbReference type="EMBL" id="RQIS01000014">
    <property type="protein sequence ID" value="RQH04234.1"/>
    <property type="molecule type" value="Genomic_DNA"/>
</dbReference>
<dbReference type="GO" id="GO:0006605">
    <property type="term" value="P:protein targeting"/>
    <property type="evidence" value="ECO:0007669"/>
    <property type="project" value="UniProtKB-UniRule"/>
</dbReference>
<dbReference type="PANTHER" id="PTHR30081">
    <property type="entry name" value="PROTEIN-EXPORT MEMBRANE PROTEIN SEC"/>
    <property type="match status" value="1"/>
</dbReference>
<feature type="transmembrane region" description="Helical" evidence="9">
    <location>
        <begin position="572"/>
        <end position="596"/>
    </location>
</feature>
<dbReference type="InterPro" id="IPR055344">
    <property type="entry name" value="SecD_SecF_C_bact"/>
</dbReference>
<dbReference type="RefSeq" id="WP_124152678.1">
    <property type="nucleotide sequence ID" value="NZ_RQIS01000014.1"/>
</dbReference>
<sequence length="688" mass="72965">MNRYPLWKYVVMVVALAIGLVYTLPNFFGEAPAVQVSSGKATVRLDNTTLERVEAALTANSIRADDVTFDNSAMNANIRVRVADTDTQLRLKDALSKALNADPNDPQYIVALNLQSASPRWLTAMRALPMYLGLDLRGGVHFLLQVDMNGALNKKLDSDAADARTMLRDKNIRDGGVNRVDQSVVIDFADPAVAEEARKVLASGVSELQWAAQNKPEGGVQLVGTFTPAVKTAVQQAALKQNIQTLHNRVNELGVAEPVIQQQGNDRIVVELPGVQDTAKAKDIIGRTATLEARLADPMGLHPDPNAPVPPGSELFTQGNQVPVWLKKQVIFTGDRIIDASAGFDEHQRPSVNIRLDSAGGRAVRSVSRDNIGKPMAMVLFERGKGQVLTVATIQSELGDRFQITGQPTPQAAADLALLLRAGSLAAPMEIIEERTVGPSLGADNIKKGFDSVIYGFAAISVFMIAYYMLFGVVSVIGLSVNLLLLIAVLSILQATLTLPGIAAIALALGMAIDSNVLINERIREELRNGAPPQLAIQNGYAHAWATILDSNVTTLIAGLALLAFGSGPVRGFAIVHCIGILTSMFSAVFFSRGLVNLWYGGKKKLKSLAIGQVWRPAPEMAGAGGAASAGALGVNDADTDTARALAGAAKRREATSGAKAPTGAARAKPVVRRRNGQSGPGNPGSSR</sequence>
<dbReference type="Pfam" id="PF07549">
    <property type="entry name" value="Sec_GG"/>
    <property type="match status" value="1"/>
</dbReference>
<dbReference type="Gene3D" id="3.30.70.3220">
    <property type="match status" value="1"/>
</dbReference>
<feature type="domain" description="SecD export protein N-terminal TM" evidence="12">
    <location>
        <begin position="1"/>
        <end position="112"/>
    </location>
</feature>
<comment type="subcellular location">
    <subcellularLocation>
        <location evidence="1 9">Cell membrane</location>
        <topology evidence="1 9">Multi-pass membrane protein</topology>
    </subcellularLocation>
</comment>
<dbReference type="GO" id="GO:0005886">
    <property type="term" value="C:plasma membrane"/>
    <property type="evidence" value="ECO:0007669"/>
    <property type="project" value="UniProtKB-SubCell"/>
</dbReference>
<feature type="transmembrane region" description="Helical" evidence="9">
    <location>
        <begin position="6"/>
        <end position="24"/>
    </location>
</feature>
<comment type="caution">
    <text evidence="15">The sequence shown here is derived from an EMBL/GenBank/DDBJ whole genome shotgun (WGS) entry which is preliminary data.</text>
</comment>
<keyword evidence="6 9" id="KW-1133">Transmembrane helix</keyword>
<gene>
    <name evidence="9 15" type="primary">secD</name>
    <name evidence="15" type="ORF">D1Y85_19300</name>
</gene>
<keyword evidence="3 9" id="KW-1003">Cell membrane</keyword>
<evidence type="ECO:0000259" key="11">
    <source>
        <dbReference type="Pfam" id="PF02355"/>
    </source>
</evidence>
<dbReference type="GO" id="GO:0015450">
    <property type="term" value="F:protein-transporting ATPase activity"/>
    <property type="evidence" value="ECO:0007669"/>
    <property type="project" value="InterPro"/>
</dbReference>
<dbReference type="Gene3D" id="3.30.70.3400">
    <property type="match status" value="1"/>
</dbReference>
<evidence type="ECO:0000313" key="16">
    <source>
        <dbReference type="Proteomes" id="UP000272778"/>
    </source>
</evidence>
<evidence type="ECO:0000256" key="8">
    <source>
        <dbReference type="ARBA" id="ARBA00023136"/>
    </source>
</evidence>
<dbReference type="NCBIfam" id="TIGR01129">
    <property type="entry name" value="secD"/>
    <property type="match status" value="1"/>
</dbReference>